<comment type="caution">
    <text evidence="2">The sequence shown here is derived from an EMBL/GenBank/DDBJ whole genome shotgun (WGS) entry which is preliminary data.</text>
</comment>
<proteinExistence type="predicted"/>
<keyword evidence="2" id="KW-0808">Transferase</keyword>
<dbReference type="PANTHER" id="PTHR43591">
    <property type="entry name" value="METHYLTRANSFERASE"/>
    <property type="match status" value="1"/>
</dbReference>
<dbReference type="InterPro" id="IPR029063">
    <property type="entry name" value="SAM-dependent_MTases_sf"/>
</dbReference>
<dbReference type="GO" id="GO:0008168">
    <property type="term" value="F:methyltransferase activity"/>
    <property type="evidence" value="ECO:0007669"/>
    <property type="project" value="UniProtKB-KW"/>
</dbReference>
<dbReference type="Proteomes" id="UP001144352">
    <property type="component" value="Unassembled WGS sequence"/>
</dbReference>
<reference evidence="2" key="1">
    <citation type="submission" date="2022-12" db="EMBL/GenBank/DDBJ databases">
        <title>Reference genome sequencing for broad-spectrum identification of bacterial and archaeal isolates by mass spectrometry.</title>
        <authorList>
            <person name="Sekiguchi Y."/>
            <person name="Tourlousse D.M."/>
        </authorList>
    </citation>
    <scope>NUCLEOTIDE SEQUENCE</scope>
    <source>
        <strain evidence="2">H2</strain>
    </source>
</reference>
<dbReference type="Pfam" id="PF13649">
    <property type="entry name" value="Methyltransf_25"/>
    <property type="match status" value="1"/>
</dbReference>
<dbReference type="Gene3D" id="3.40.50.150">
    <property type="entry name" value="Vaccinia Virus protein VP39"/>
    <property type="match status" value="1"/>
</dbReference>
<protein>
    <submittedName>
        <fullName evidence="2">SAM-dependent methyltransferase</fullName>
    </submittedName>
</protein>
<accession>A0A9W6FXG0</accession>
<dbReference type="Gene3D" id="2.20.130.10">
    <property type="entry name" value="CAC2371-like domains"/>
    <property type="match status" value="1"/>
</dbReference>
<dbReference type="RefSeq" id="WP_214187389.1">
    <property type="nucleotide sequence ID" value="NZ_BSDS01000001.1"/>
</dbReference>
<evidence type="ECO:0000313" key="3">
    <source>
        <dbReference type="Proteomes" id="UP001144352"/>
    </source>
</evidence>
<evidence type="ECO:0000313" key="2">
    <source>
        <dbReference type="EMBL" id="GLI36593.1"/>
    </source>
</evidence>
<keyword evidence="2" id="KW-0489">Methyltransferase</keyword>
<dbReference type="PANTHER" id="PTHR43591:SF110">
    <property type="entry name" value="RHODANESE DOMAIN-CONTAINING PROTEIN"/>
    <property type="match status" value="1"/>
</dbReference>
<organism evidence="2 3">
    <name type="scientific">Geobacter hydrogenophilus</name>
    <dbReference type="NCBI Taxonomy" id="40983"/>
    <lineage>
        <taxon>Bacteria</taxon>
        <taxon>Pseudomonadati</taxon>
        <taxon>Thermodesulfobacteriota</taxon>
        <taxon>Desulfuromonadia</taxon>
        <taxon>Geobacterales</taxon>
        <taxon>Geobacteraceae</taxon>
        <taxon>Geobacter</taxon>
    </lineage>
</organism>
<dbReference type="InterPro" id="IPR041698">
    <property type="entry name" value="Methyltransf_25"/>
</dbReference>
<feature type="domain" description="Methyltransferase" evidence="1">
    <location>
        <begin position="42"/>
        <end position="134"/>
    </location>
</feature>
<sequence length="250" mass="28500">MSVFESYSRYYDLLYRDKDYAGEAAYVDRLIRSYQPGAVSLLDLGCGTGRHSRLLADKGYKVHGVDASREMLHVAHEKSTGGTAAFSHGDIRDLRLDEKFDAAVALFHVMSYQLTNDDLRASFESICRCLNPGGVFIFDFWYGPAVLTDRPTVRVKRLQDEAVELTRIAEPQMFAAENRVDVNYHVILRDKENGRIEEIFETHSMRYLFSPEVSIFSELTGFSVEDSFEYLTGKVLGYDTWNGCAVVRKR</sequence>
<dbReference type="GO" id="GO:0032259">
    <property type="term" value="P:methylation"/>
    <property type="evidence" value="ECO:0007669"/>
    <property type="project" value="UniProtKB-KW"/>
</dbReference>
<gene>
    <name evidence="2" type="ORF">GHYDROH2_00940</name>
</gene>
<dbReference type="SUPFAM" id="SSF53335">
    <property type="entry name" value="S-adenosyl-L-methionine-dependent methyltransferases"/>
    <property type="match status" value="1"/>
</dbReference>
<dbReference type="AlphaFoldDB" id="A0A9W6FXG0"/>
<evidence type="ECO:0000259" key="1">
    <source>
        <dbReference type="Pfam" id="PF13649"/>
    </source>
</evidence>
<keyword evidence="3" id="KW-1185">Reference proteome</keyword>
<dbReference type="EMBL" id="BSDS01000001">
    <property type="protein sequence ID" value="GLI36593.1"/>
    <property type="molecule type" value="Genomic_DNA"/>
</dbReference>
<dbReference type="CDD" id="cd02440">
    <property type="entry name" value="AdoMet_MTases"/>
    <property type="match status" value="1"/>
</dbReference>
<name>A0A9W6FXG0_9BACT</name>